<accession>A0A0R3TVU9</accession>
<reference evidence="1 2" key="2">
    <citation type="submission" date="2018-11" db="EMBL/GenBank/DDBJ databases">
        <authorList>
            <consortium name="Pathogen Informatics"/>
        </authorList>
    </citation>
    <scope>NUCLEOTIDE SEQUENCE [LARGE SCALE GENOMIC DNA]</scope>
</reference>
<evidence type="ECO:0000313" key="1">
    <source>
        <dbReference type="EMBL" id="VDO11802.1"/>
    </source>
</evidence>
<organism evidence="3">
    <name type="scientific">Rodentolepis nana</name>
    <name type="common">Dwarf tapeworm</name>
    <name type="synonym">Hymenolepis nana</name>
    <dbReference type="NCBI Taxonomy" id="102285"/>
    <lineage>
        <taxon>Eukaryota</taxon>
        <taxon>Metazoa</taxon>
        <taxon>Spiralia</taxon>
        <taxon>Lophotrochozoa</taxon>
        <taxon>Platyhelminthes</taxon>
        <taxon>Cestoda</taxon>
        <taxon>Eucestoda</taxon>
        <taxon>Cyclophyllidea</taxon>
        <taxon>Hymenolepididae</taxon>
        <taxon>Rodentolepis</taxon>
    </lineage>
</organism>
<name>A0A0R3TVU9_RODNA</name>
<dbReference type="Proteomes" id="UP000278807">
    <property type="component" value="Unassembled WGS sequence"/>
</dbReference>
<dbReference type="OrthoDB" id="6260445at2759"/>
<evidence type="ECO:0000313" key="2">
    <source>
        <dbReference type="Proteomes" id="UP000278807"/>
    </source>
</evidence>
<dbReference type="AlphaFoldDB" id="A0A0R3TVU9"/>
<proteinExistence type="predicted"/>
<dbReference type="WBParaSite" id="HNAJ_0001196101-mRNA-1">
    <property type="protein sequence ID" value="HNAJ_0001196101-mRNA-1"/>
    <property type="gene ID" value="HNAJ_0001196101"/>
</dbReference>
<dbReference type="EMBL" id="UZAE01013912">
    <property type="protein sequence ID" value="VDO11802.1"/>
    <property type="molecule type" value="Genomic_DNA"/>
</dbReference>
<protein>
    <submittedName>
        <fullName evidence="1 3">Uncharacterized protein</fullName>
    </submittedName>
</protein>
<sequence>MQKPQSVDSVESYFIPLSRSIPDLQWWKFDFSPSTSPRHVWISLPYGVEIVSGKQSLLPFNTRFLGQLNIFSWGEECSVNGIRITPSQRDQLICIETRSPERQCQILWLDSNRPAVVKTPSGDKEIVDVRNPSQPLLGSTFFGWVSGLEIESSKPHIIDNDCFLVPVDFSIRDDVAVVLSRPSKLSNGESVQLTNSKSGRVFVVNPQSDRPFPCPYEPIKTCQTYSCVESTESLHEDECLEEVGGGDLEFPGNMVDDETGKHDTDLSETLVEIEDLFNRVVWIIVNESDAGSPTRDRTIEAQRHRIEMQLEEMRNFEGEFQNNETNRPLSLLEKLLAILTCLLEIGEMVSVHRMVDNPQLLQLVKNKIPKLTSWMNNQSKDDHFLLQQARETISQLTNIQSALTCLLGIDQSHIDLKPSISEAQLCLNRCIEREINEKLEDRPTDERIHFNLNNVLPNFIESFNECVTKISSNKNSTSRGNGNLKQISADLSENANFLKSNGAWISCILNEEVCERLGISQRNYNNLRLLYEHALNAYKLLIIRSRLVCEHSGLQSLASRLTNILEQSAKSTLSRWEICHLERELDGCEAECVFEAFTSTEGCCEFVRGVIFQLREIIVTIRTNLNEVEIKQESLTSEFAKRLNA</sequence>
<reference evidence="3" key="1">
    <citation type="submission" date="2016-04" db="UniProtKB">
        <authorList>
            <consortium name="WormBaseParasite"/>
        </authorList>
    </citation>
    <scope>IDENTIFICATION</scope>
</reference>
<evidence type="ECO:0000313" key="3">
    <source>
        <dbReference type="WBParaSite" id="HNAJ_0001196101-mRNA-1"/>
    </source>
</evidence>
<gene>
    <name evidence="1" type="ORF">HNAJ_LOCUS11950</name>
</gene>
<keyword evidence="2" id="KW-1185">Reference proteome</keyword>